<evidence type="ECO:0000313" key="4">
    <source>
        <dbReference type="Proteomes" id="UP001596540"/>
    </source>
</evidence>
<comment type="caution">
    <text evidence="3">The sequence shown here is derived from an EMBL/GenBank/DDBJ whole genome shotgun (WGS) entry which is preliminary data.</text>
</comment>
<evidence type="ECO:0000256" key="2">
    <source>
        <dbReference type="SAM" id="SignalP"/>
    </source>
</evidence>
<proteinExistence type="predicted"/>
<evidence type="ECO:0000256" key="1">
    <source>
        <dbReference type="SAM" id="MobiDB-lite"/>
    </source>
</evidence>
<sequence length="99" mass="11024">MRNTKRFLVGTTLALPLVLGFAGAASAETSIRFSNNTSKTAFVEFKGGFVTNHSTVLDFFTDKEKHVLRPHRHSFEKTEKGEKGEKAGKPEKTVREIGR</sequence>
<dbReference type="RefSeq" id="WP_379871810.1">
    <property type="nucleotide sequence ID" value="NZ_JBHTBH010000007.1"/>
</dbReference>
<protein>
    <submittedName>
        <fullName evidence="3">Uncharacterized protein</fullName>
    </submittedName>
</protein>
<feature type="signal peptide" evidence="2">
    <location>
        <begin position="1"/>
        <end position="27"/>
    </location>
</feature>
<feature type="chain" id="PRO_5046793133" evidence="2">
    <location>
        <begin position="28"/>
        <end position="99"/>
    </location>
</feature>
<dbReference type="EMBL" id="JBHTBH010000007">
    <property type="protein sequence ID" value="MFC7329150.1"/>
    <property type="molecule type" value="Genomic_DNA"/>
</dbReference>
<reference evidence="4" key="1">
    <citation type="journal article" date="2019" name="Int. J. Syst. Evol. Microbiol.">
        <title>The Global Catalogue of Microorganisms (GCM) 10K type strain sequencing project: providing services to taxonomists for standard genome sequencing and annotation.</title>
        <authorList>
            <consortium name="The Broad Institute Genomics Platform"/>
            <consortium name="The Broad Institute Genome Sequencing Center for Infectious Disease"/>
            <person name="Wu L."/>
            <person name="Ma J."/>
        </authorList>
    </citation>
    <scope>NUCLEOTIDE SEQUENCE [LARGE SCALE GENOMIC DNA]</scope>
    <source>
        <strain evidence="4">CGMCC 4.7382</strain>
    </source>
</reference>
<keyword evidence="4" id="KW-1185">Reference proteome</keyword>
<name>A0ABW2KIE6_9ACTN</name>
<keyword evidence="2" id="KW-0732">Signal</keyword>
<accession>A0ABW2KIE6</accession>
<evidence type="ECO:0000313" key="3">
    <source>
        <dbReference type="EMBL" id="MFC7329150.1"/>
    </source>
</evidence>
<organism evidence="3 4">
    <name type="scientific">Marinactinospora rubrisoli</name>
    <dbReference type="NCBI Taxonomy" id="2715399"/>
    <lineage>
        <taxon>Bacteria</taxon>
        <taxon>Bacillati</taxon>
        <taxon>Actinomycetota</taxon>
        <taxon>Actinomycetes</taxon>
        <taxon>Streptosporangiales</taxon>
        <taxon>Nocardiopsidaceae</taxon>
        <taxon>Marinactinospora</taxon>
    </lineage>
</organism>
<dbReference type="Proteomes" id="UP001596540">
    <property type="component" value="Unassembled WGS sequence"/>
</dbReference>
<feature type="region of interest" description="Disordered" evidence="1">
    <location>
        <begin position="72"/>
        <end position="99"/>
    </location>
</feature>
<gene>
    <name evidence="3" type="ORF">ACFQRF_15550</name>
</gene>